<dbReference type="GO" id="GO:0005737">
    <property type="term" value="C:cytoplasm"/>
    <property type="evidence" value="ECO:0007669"/>
    <property type="project" value="InterPro"/>
</dbReference>
<evidence type="ECO:0000259" key="7">
    <source>
        <dbReference type="Pfam" id="PF01180"/>
    </source>
</evidence>
<accession>A0A0L8VCD9</accession>
<keyword evidence="9" id="KW-1185">Reference proteome</keyword>
<dbReference type="Pfam" id="PF01180">
    <property type="entry name" value="DHO_dh"/>
    <property type="match status" value="1"/>
</dbReference>
<dbReference type="PIRSF" id="PIRSF000164">
    <property type="entry name" value="DHO_oxidase"/>
    <property type="match status" value="1"/>
</dbReference>
<protein>
    <submittedName>
        <fullName evidence="8">Dihydroorotate dehydrogenase</fullName>
    </submittedName>
</protein>
<dbReference type="PATRIC" id="fig|1409788.3.peg.1176"/>
<dbReference type="Proteomes" id="UP000036958">
    <property type="component" value="Unassembled WGS sequence"/>
</dbReference>
<dbReference type="InterPro" id="IPR005720">
    <property type="entry name" value="Dihydroorotate_DH_cat"/>
</dbReference>
<keyword evidence="3" id="KW-0285">Flavoprotein</keyword>
<dbReference type="GO" id="GO:0044205">
    <property type="term" value="P:'de novo' UMP biosynthetic process"/>
    <property type="evidence" value="ECO:0007669"/>
    <property type="project" value="UniProtKB-UniPathway"/>
</dbReference>
<dbReference type="STRING" id="1409788.NC99_11580"/>
<dbReference type="AlphaFoldDB" id="A0A0L8VCD9"/>
<evidence type="ECO:0000256" key="6">
    <source>
        <dbReference type="ARBA" id="ARBA00023002"/>
    </source>
</evidence>
<keyword evidence="6" id="KW-0560">Oxidoreductase</keyword>
<comment type="caution">
    <text evidence="8">The sequence shown here is derived from an EMBL/GenBank/DDBJ whole genome shotgun (WGS) entry which is preliminary data.</text>
</comment>
<evidence type="ECO:0000256" key="5">
    <source>
        <dbReference type="ARBA" id="ARBA00022975"/>
    </source>
</evidence>
<organism evidence="8 9">
    <name type="scientific">Sunxiuqinia dokdonensis</name>
    <dbReference type="NCBI Taxonomy" id="1409788"/>
    <lineage>
        <taxon>Bacteria</taxon>
        <taxon>Pseudomonadati</taxon>
        <taxon>Bacteroidota</taxon>
        <taxon>Bacteroidia</taxon>
        <taxon>Marinilabiliales</taxon>
        <taxon>Prolixibacteraceae</taxon>
        <taxon>Sunxiuqinia</taxon>
    </lineage>
</organism>
<dbReference type="EMBL" id="LGIA01000051">
    <property type="protein sequence ID" value="KOH46028.1"/>
    <property type="molecule type" value="Genomic_DNA"/>
</dbReference>
<feature type="domain" description="Dihydroorotate dehydrogenase catalytic" evidence="7">
    <location>
        <begin position="88"/>
        <end position="281"/>
    </location>
</feature>
<dbReference type="UniPathway" id="UPA00070"/>
<evidence type="ECO:0000256" key="1">
    <source>
        <dbReference type="ARBA" id="ARBA00001917"/>
    </source>
</evidence>
<comment type="pathway">
    <text evidence="2">Pyrimidine metabolism; UMP biosynthesis via de novo pathway.</text>
</comment>
<dbReference type="SUPFAM" id="SSF51395">
    <property type="entry name" value="FMN-linked oxidoreductases"/>
    <property type="match status" value="1"/>
</dbReference>
<dbReference type="GO" id="GO:0006207">
    <property type="term" value="P:'de novo' pyrimidine nucleobase biosynthetic process"/>
    <property type="evidence" value="ECO:0007669"/>
    <property type="project" value="TreeGrafter"/>
</dbReference>
<gene>
    <name evidence="8" type="ORF">NC99_11580</name>
</gene>
<dbReference type="GO" id="GO:0004152">
    <property type="term" value="F:dihydroorotate dehydrogenase activity"/>
    <property type="evidence" value="ECO:0007669"/>
    <property type="project" value="InterPro"/>
</dbReference>
<reference evidence="9" key="1">
    <citation type="submission" date="2015-07" db="EMBL/GenBank/DDBJ databases">
        <title>Genome sequencing of Sunxiuqinia dokdonensis strain SK.</title>
        <authorList>
            <person name="Ahn S."/>
            <person name="Kim B.-C."/>
        </authorList>
    </citation>
    <scope>NUCLEOTIDE SEQUENCE [LARGE SCALE GENOMIC DNA]</scope>
    <source>
        <strain evidence="9">SK</strain>
    </source>
</reference>
<evidence type="ECO:0000256" key="4">
    <source>
        <dbReference type="ARBA" id="ARBA00022643"/>
    </source>
</evidence>
<evidence type="ECO:0000313" key="8">
    <source>
        <dbReference type="EMBL" id="KOH46028.1"/>
    </source>
</evidence>
<comment type="cofactor">
    <cofactor evidence="1">
        <name>FMN</name>
        <dbReference type="ChEBI" id="CHEBI:58210"/>
    </cofactor>
</comment>
<evidence type="ECO:0000256" key="2">
    <source>
        <dbReference type="ARBA" id="ARBA00004725"/>
    </source>
</evidence>
<dbReference type="InterPro" id="IPR012135">
    <property type="entry name" value="Dihydroorotate_DH_1_2"/>
</dbReference>
<keyword evidence="5" id="KW-0665">Pyrimidine biosynthesis</keyword>
<evidence type="ECO:0000313" key="9">
    <source>
        <dbReference type="Proteomes" id="UP000036958"/>
    </source>
</evidence>
<keyword evidence="4" id="KW-0288">FMN</keyword>
<dbReference type="Gene3D" id="3.20.20.70">
    <property type="entry name" value="Aldolase class I"/>
    <property type="match status" value="1"/>
</dbReference>
<dbReference type="InterPro" id="IPR050074">
    <property type="entry name" value="DHO_dehydrogenase"/>
</dbReference>
<dbReference type="NCBIfam" id="NF005741">
    <property type="entry name" value="PRK07565.1"/>
    <property type="match status" value="1"/>
</dbReference>
<proteinExistence type="predicted"/>
<name>A0A0L8VCD9_9BACT</name>
<dbReference type="InterPro" id="IPR013785">
    <property type="entry name" value="Aldolase_TIM"/>
</dbReference>
<sequence>MGLKLKNPLILGASNLVNKPDVIKQLEEAGIAAIVYKSLFEEQIQLESLQFEDELHEYEERHAEMTSIFPDLEHAGPKEHLFNVKTLKQNSSVPVIASLNAIYETSWVEYAKELEKTGVDALEVNLYANPGYFEVSGSGIEEKQILIVENIKKAVKIPVSVKLSPFYTNTLNFIKKLDEVGVDGYVLFNRFFQPDIDIEEELFHYPWDLSQAKDHQLSLRYAGLLYGNIDASVCASRGISDSKDVIKMLLAGADVVQVVSAIYRNQPPFVEKVLRELADWMDAKGYKSLDDFRGKLSRKNLKDPFAYQRAQYVDILMKSEEVFKKYPMV</sequence>
<dbReference type="PANTHER" id="PTHR48109">
    <property type="entry name" value="DIHYDROOROTATE DEHYDROGENASE (QUINONE), MITOCHONDRIAL-RELATED"/>
    <property type="match status" value="1"/>
</dbReference>
<dbReference type="PANTHER" id="PTHR48109:SF3">
    <property type="entry name" value="SLL0744 PROTEIN"/>
    <property type="match status" value="1"/>
</dbReference>
<evidence type="ECO:0000256" key="3">
    <source>
        <dbReference type="ARBA" id="ARBA00022630"/>
    </source>
</evidence>